<dbReference type="InterPro" id="IPR016181">
    <property type="entry name" value="Acyl_CoA_acyltransferase"/>
</dbReference>
<reference evidence="5" key="1">
    <citation type="submission" date="2022-11" db="EMBL/GenBank/DDBJ databases">
        <title>Isolation and characterization of PLA-degrading bacterium Massilia sp. from Antarctic soil.</title>
        <authorList>
            <person name="Sato K."/>
            <person name="Gomez-Fuentes C."/>
            <person name="Ahmad S.A."/>
            <person name="Zulkharnain A."/>
        </authorList>
    </citation>
    <scope>NUCLEOTIDE SEQUENCE</scope>
    <source>
        <strain evidence="5">N-3</strain>
    </source>
</reference>
<protein>
    <submittedName>
        <fullName evidence="5">Acetyltransferase</fullName>
    </submittedName>
</protein>
<evidence type="ECO:0000313" key="6">
    <source>
        <dbReference type="Proteomes" id="UP001163336"/>
    </source>
</evidence>
<dbReference type="Gene3D" id="3.40.630.30">
    <property type="match status" value="1"/>
</dbReference>
<accession>A0ABM8C804</accession>
<keyword evidence="1" id="KW-0808">Transferase</keyword>
<evidence type="ECO:0000256" key="1">
    <source>
        <dbReference type="ARBA" id="ARBA00022679"/>
    </source>
</evidence>
<organism evidence="5 6">
    <name type="scientific">Massilia varians</name>
    <dbReference type="NCBI Taxonomy" id="457921"/>
    <lineage>
        <taxon>Bacteria</taxon>
        <taxon>Pseudomonadati</taxon>
        <taxon>Pseudomonadota</taxon>
        <taxon>Betaproteobacteria</taxon>
        <taxon>Burkholderiales</taxon>
        <taxon>Oxalobacteraceae</taxon>
        <taxon>Telluria group</taxon>
        <taxon>Massilia</taxon>
    </lineage>
</organism>
<evidence type="ECO:0000256" key="3">
    <source>
        <dbReference type="SAM" id="MobiDB-lite"/>
    </source>
</evidence>
<keyword evidence="2" id="KW-0012">Acyltransferase</keyword>
<dbReference type="RefSeq" id="WP_281908054.1">
    <property type="nucleotide sequence ID" value="NZ_AP026966.1"/>
</dbReference>
<dbReference type="PROSITE" id="PS51186">
    <property type="entry name" value="GNAT"/>
    <property type="match status" value="1"/>
</dbReference>
<dbReference type="SUPFAM" id="SSF55729">
    <property type="entry name" value="Acyl-CoA N-acyltransferases (Nat)"/>
    <property type="match status" value="1"/>
</dbReference>
<proteinExistence type="predicted"/>
<dbReference type="Proteomes" id="UP001163336">
    <property type="component" value="Chromosome"/>
</dbReference>
<dbReference type="Pfam" id="PF00583">
    <property type="entry name" value="Acetyltransf_1"/>
    <property type="match status" value="1"/>
</dbReference>
<dbReference type="InterPro" id="IPR000182">
    <property type="entry name" value="GNAT_dom"/>
</dbReference>
<feature type="domain" description="N-acetyltransferase" evidence="4">
    <location>
        <begin position="41"/>
        <end position="205"/>
    </location>
</feature>
<name>A0ABM8C804_9BURK</name>
<sequence length="206" mass="21698">MARQRAATNDEGGATNDETPGSVLPSRVFHPTLIMQFAYHHAIRAMRPADLDAILAVQAACYPPAMQEAAGVVLARMALAGDSCVLAEDEDGVCAYLFAYPSRLGKVTPLGAQFDPAADADTLYLHDLAVAPRAHGRGLARSLVSHLLAQARRQGFSASALVSVQDTAAFWSGLGYRVAEADGPAGRAALASYPGQARYMVRALDS</sequence>
<keyword evidence="6" id="KW-1185">Reference proteome</keyword>
<dbReference type="PANTHER" id="PTHR43877:SF2">
    <property type="entry name" value="AMINOALKYLPHOSPHONATE N-ACETYLTRANSFERASE-RELATED"/>
    <property type="match status" value="1"/>
</dbReference>
<dbReference type="InterPro" id="IPR050832">
    <property type="entry name" value="Bact_Acetyltransf"/>
</dbReference>
<dbReference type="PANTHER" id="PTHR43877">
    <property type="entry name" value="AMINOALKYLPHOSPHONATE N-ACETYLTRANSFERASE-RELATED-RELATED"/>
    <property type="match status" value="1"/>
</dbReference>
<dbReference type="CDD" id="cd04301">
    <property type="entry name" value="NAT_SF"/>
    <property type="match status" value="1"/>
</dbReference>
<gene>
    <name evidence="5" type="ORF">MasN3_28780</name>
</gene>
<evidence type="ECO:0000256" key="2">
    <source>
        <dbReference type="ARBA" id="ARBA00023315"/>
    </source>
</evidence>
<evidence type="ECO:0000313" key="5">
    <source>
        <dbReference type="EMBL" id="BDT59384.1"/>
    </source>
</evidence>
<evidence type="ECO:0000259" key="4">
    <source>
        <dbReference type="PROSITE" id="PS51186"/>
    </source>
</evidence>
<feature type="region of interest" description="Disordered" evidence="3">
    <location>
        <begin position="1"/>
        <end position="24"/>
    </location>
</feature>
<dbReference type="EMBL" id="AP026966">
    <property type="protein sequence ID" value="BDT59384.1"/>
    <property type="molecule type" value="Genomic_DNA"/>
</dbReference>